<dbReference type="PROSITE" id="PS50011">
    <property type="entry name" value="PROTEIN_KINASE_DOM"/>
    <property type="match status" value="1"/>
</dbReference>
<evidence type="ECO:0000256" key="9">
    <source>
        <dbReference type="ARBA" id="ARBA00047899"/>
    </source>
</evidence>
<comment type="similarity">
    <text evidence="1 11">Belongs to the protein kinase superfamily. RIO-type Ser/Thr kinase family.</text>
</comment>
<evidence type="ECO:0000256" key="8">
    <source>
        <dbReference type="ARBA" id="ARBA00022842"/>
    </source>
</evidence>
<dbReference type="InterPro" id="IPR018934">
    <property type="entry name" value="RIO_dom"/>
</dbReference>
<dbReference type="SMART" id="SM00090">
    <property type="entry name" value="RIO"/>
    <property type="match status" value="1"/>
</dbReference>
<evidence type="ECO:0000256" key="11">
    <source>
        <dbReference type="PIRNR" id="PIRNR038146"/>
    </source>
</evidence>
<dbReference type="OrthoDB" id="205248at2759"/>
<dbReference type="Pfam" id="PF01163">
    <property type="entry name" value="RIO1"/>
    <property type="match status" value="1"/>
</dbReference>
<evidence type="ECO:0000256" key="5">
    <source>
        <dbReference type="ARBA" id="ARBA00022741"/>
    </source>
</evidence>
<evidence type="ECO:0000313" key="15">
    <source>
        <dbReference type="Proteomes" id="UP000835052"/>
    </source>
</evidence>
<proteinExistence type="inferred from homology"/>
<feature type="domain" description="Protein kinase" evidence="13">
    <location>
        <begin position="246"/>
        <end position="520"/>
    </location>
</feature>
<feature type="compositionally biased region" description="Acidic residues" evidence="12">
    <location>
        <begin position="132"/>
        <end position="142"/>
    </location>
</feature>
<dbReference type="InterPro" id="IPR011009">
    <property type="entry name" value="Kinase-like_dom_sf"/>
</dbReference>
<keyword evidence="3 11" id="KW-0808">Transferase</keyword>
<dbReference type="PIRSF" id="PIRSF038146">
    <property type="entry name" value="Ser/Thr_PK_RIO3"/>
    <property type="match status" value="1"/>
</dbReference>
<evidence type="ECO:0000256" key="3">
    <source>
        <dbReference type="ARBA" id="ARBA00022679"/>
    </source>
</evidence>
<dbReference type="SUPFAM" id="SSF56112">
    <property type="entry name" value="Protein kinase-like (PK-like)"/>
    <property type="match status" value="1"/>
</dbReference>
<dbReference type="EMBL" id="CAJGYM010000008">
    <property type="protein sequence ID" value="CAD6188123.1"/>
    <property type="molecule type" value="Genomic_DNA"/>
</dbReference>
<dbReference type="AlphaFoldDB" id="A0A8S1GYS1"/>
<comment type="caution">
    <text evidence="14">The sequence shown here is derived from an EMBL/GenBank/DDBJ whole genome shotgun (WGS) entry which is preliminary data.</text>
</comment>
<gene>
    <name evidence="14" type="ORF">CAUJ_LOCUS4042</name>
</gene>
<evidence type="ECO:0000256" key="4">
    <source>
        <dbReference type="ARBA" id="ARBA00022723"/>
    </source>
</evidence>
<dbReference type="InterPro" id="IPR051272">
    <property type="entry name" value="RIO-type_Ser/Thr_kinase"/>
</dbReference>
<feature type="compositionally biased region" description="Polar residues" evidence="12">
    <location>
        <begin position="100"/>
        <end position="114"/>
    </location>
</feature>
<evidence type="ECO:0000256" key="12">
    <source>
        <dbReference type="SAM" id="MobiDB-lite"/>
    </source>
</evidence>
<comment type="catalytic activity">
    <reaction evidence="9 11">
        <text>L-threonyl-[protein] + ATP = O-phospho-L-threonyl-[protein] + ADP + H(+)</text>
        <dbReference type="Rhea" id="RHEA:46608"/>
        <dbReference type="Rhea" id="RHEA-COMP:11060"/>
        <dbReference type="Rhea" id="RHEA-COMP:11605"/>
        <dbReference type="ChEBI" id="CHEBI:15378"/>
        <dbReference type="ChEBI" id="CHEBI:30013"/>
        <dbReference type="ChEBI" id="CHEBI:30616"/>
        <dbReference type="ChEBI" id="CHEBI:61977"/>
        <dbReference type="ChEBI" id="CHEBI:456216"/>
        <dbReference type="EC" id="2.7.11.1"/>
    </reaction>
</comment>
<evidence type="ECO:0000256" key="6">
    <source>
        <dbReference type="ARBA" id="ARBA00022777"/>
    </source>
</evidence>
<dbReference type="InterPro" id="IPR000687">
    <property type="entry name" value="RIO_kinase"/>
</dbReference>
<dbReference type="InterPro" id="IPR017406">
    <property type="entry name" value="Ser/Thr_kinase_Rio3"/>
</dbReference>
<evidence type="ECO:0000313" key="14">
    <source>
        <dbReference type="EMBL" id="CAD6188123.1"/>
    </source>
</evidence>
<dbReference type="PROSITE" id="PS01245">
    <property type="entry name" value="RIO1"/>
    <property type="match status" value="1"/>
</dbReference>
<dbReference type="InterPro" id="IPR018935">
    <property type="entry name" value="RIO_kinase_CS"/>
</dbReference>
<keyword evidence="6 11" id="KW-0418">Kinase</keyword>
<keyword evidence="5 11" id="KW-0547">Nucleotide-binding</keyword>
<sequence length="520" mass="59503">MGECSRPNAWKKNAWGTNDNEVEEPVVRFVDIMSEDLAQSIDEEEKKQEETFLKDFENVMNSESIDEILLNTSGMTDEEMAIALQRHFDREADLARAVASSSNTGEQTTKNARNMKNVVVTPDRYCPKTAQETDEDSDEDDDELRQIATDMLYAKLDEESASSSRLRTTGSVTKHNPTIAARRNADKTLNDAVNVSTGDLVSDAISSRVYNSLRSFAKTEVKRQMRMKDKEEKATMETSVDANTRLSLFKWINQGVFDTIEGVIATGKESAVLHAAQSSSTHFAVKVYKTTLSEFKNRSEYVKDDFRFKNPRGVLRIWAEREFMNLMRMTKWGLPCPTPVKLKRHLLVMSLIGEDGVAAPRLKNVDWGFFTDVERRNIYEQVESIMCRLYKECQLVHADLSEFNLLLSEGKVYVIDVSQAMDLSHPRNLHFLTRDIENVLSFFSKIETPSLPTPVALFNLITQLEMSEEDDLHVQVEQFSEENRGVHLRRDKARPADFEWEKYELDKKANRGISPARDFN</sequence>
<comment type="catalytic activity">
    <reaction evidence="10 11">
        <text>L-seryl-[protein] + ATP = O-phospho-L-seryl-[protein] + ADP + H(+)</text>
        <dbReference type="Rhea" id="RHEA:17989"/>
        <dbReference type="Rhea" id="RHEA-COMP:9863"/>
        <dbReference type="Rhea" id="RHEA-COMP:11604"/>
        <dbReference type="ChEBI" id="CHEBI:15378"/>
        <dbReference type="ChEBI" id="CHEBI:29999"/>
        <dbReference type="ChEBI" id="CHEBI:30616"/>
        <dbReference type="ChEBI" id="CHEBI:83421"/>
        <dbReference type="ChEBI" id="CHEBI:456216"/>
        <dbReference type="EC" id="2.7.11.1"/>
    </reaction>
</comment>
<dbReference type="InterPro" id="IPR000719">
    <property type="entry name" value="Prot_kinase_dom"/>
</dbReference>
<evidence type="ECO:0000256" key="1">
    <source>
        <dbReference type="ARBA" id="ARBA00009196"/>
    </source>
</evidence>
<name>A0A8S1GYS1_9PELO</name>
<feature type="region of interest" description="Disordered" evidence="12">
    <location>
        <begin position="100"/>
        <end position="142"/>
    </location>
</feature>
<evidence type="ECO:0000259" key="13">
    <source>
        <dbReference type="PROSITE" id="PS50011"/>
    </source>
</evidence>
<keyword evidence="8 11" id="KW-0460">Magnesium</keyword>
<accession>A0A8S1GYS1</accession>
<dbReference type="EC" id="2.7.11.1" evidence="11"/>
<dbReference type="PANTHER" id="PTHR45723">
    <property type="entry name" value="SERINE/THREONINE-PROTEIN KINASE RIO1"/>
    <property type="match status" value="1"/>
</dbReference>
<dbReference type="GO" id="GO:0046872">
    <property type="term" value="F:metal ion binding"/>
    <property type="evidence" value="ECO:0007669"/>
    <property type="project" value="UniProtKB-UniRule"/>
</dbReference>
<keyword evidence="15" id="KW-1185">Reference proteome</keyword>
<dbReference type="GO" id="GO:0004674">
    <property type="term" value="F:protein serine/threonine kinase activity"/>
    <property type="evidence" value="ECO:0007669"/>
    <property type="project" value="UniProtKB-UniRule"/>
</dbReference>
<keyword evidence="2 11" id="KW-0723">Serine/threonine-protein kinase</keyword>
<comment type="cofactor">
    <cofactor evidence="11">
        <name>Mg(2+)</name>
        <dbReference type="ChEBI" id="CHEBI:18420"/>
    </cofactor>
</comment>
<dbReference type="Gene3D" id="1.10.510.10">
    <property type="entry name" value="Transferase(Phosphotransferase) domain 1"/>
    <property type="match status" value="1"/>
</dbReference>
<reference evidence="14" key="1">
    <citation type="submission" date="2020-10" db="EMBL/GenBank/DDBJ databases">
        <authorList>
            <person name="Kikuchi T."/>
        </authorList>
    </citation>
    <scope>NUCLEOTIDE SEQUENCE</scope>
    <source>
        <strain evidence="14">NKZ352</strain>
    </source>
</reference>
<dbReference type="GO" id="GO:0005524">
    <property type="term" value="F:ATP binding"/>
    <property type="evidence" value="ECO:0007669"/>
    <property type="project" value="UniProtKB-UniRule"/>
</dbReference>
<dbReference type="Proteomes" id="UP000835052">
    <property type="component" value="Unassembled WGS sequence"/>
</dbReference>
<keyword evidence="4 11" id="KW-0479">Metal-binding</keyword>
<dbReference type="Gene3D" id="3.30.200.20">
    <property type="entry name" value="Phosphorylase Kinase, domain 1"/>
    <property type="match status" value="1"/>
</dbReference>
<organism evidence="14 15">
    <name type="scientific">Caenorhabditis auriculariae</name>
    <dbReference type="NCBI Taxonomy" id="2777116"/>
    <lineage>
        <taxon>Eukaryota</taxon>
        <taxon>Metazoa</taxon>
        <taxon>Ecdysozoa</taxon>
        <taxon>Nematoda</taxon>
        <taxon>Chromadorea</taxon>
        <taxon>Rhabditida</taxon>
        <taxon>Rhabditina</taxon>
        <taxon>Rhabditomorpha</taxon>
        <taxon>Rhabditoidea</taxon>
        <taxon>Rhabditidae</taxon>
        <taxon>Peloderinae</taxon>
        <taxon>Caenorhabditis</taxon>
    </lineage>
</organism>
<evidence type="ECO:0000256" key="10">
    <source>
        <dbReference type="ARBA" id="ARBA00048679"/>
    </source>
</evidence>
<evidence type="ECO:0000256" key="7">
    <source>
        <dbReference type="ARBA" id="ARBA00022840"/>
    </source>
</evidence>
<evidence type="ECO:0000256" key="2">
    <source>
        <dbReference type="ARBA" id="ARBA00022527"/>
    </source>
</evidence>
<protein>
    <recommendedName>
        <fullName evidence="11">Serine/threonine-protein kinase RIO3</fullName>
        <ecNumber evidence="11">2.7.11.1</ecNumber>
    </recommendedName>
</protein>
<keyword evidence="7" id="KW-0067">ATP-binding</keyword>